<dbReference type="GO" id="GO:0005524">
    <property type="term" value="F:ATP binding"/>
    <property type="evidence" value="ECO:0007669"/>
    <property type="project" value="InterPro"/>
</dbReference>
<dbReference type="InterPro" id="IPR018164">
    <property type="entry name" value="Ala-tRNA-synth_IIc_N"/>
</dbReference>
<keyword evidence="5" id="KW-0862">Zinc</keyword>
<comment type="subcellular location">
    <subcellularLocation>
        <location evidence="2">Cytoplasm</location>
    </subcellularLocation>
</comment>
<reference evidence="7 8" key="2">
    <citation type="journal article" date="2000" name="Proc. Natl. Acad. Sci. U.S.A.">
        <title>Archaeal adaptation to higher temperatures revealed by genomic sequence of Thermoplasma volcanium.</title>
        <authorList>
            <person name="Kawashima T."/>
            <person name="Amano N."/>
            <person name="Koike H."/>
            <person name="Makino S."/>
            <person name="Higuchi S."/>
            <person name="Kawashima-Ohya Y."/>
            <person name="Watanabe K."/>
            <person name="Yamazaki M."/>
            <person name="Kanehori K."/>
            <person name="Kawamoto T."/>
            <person name="Nunoshiba T."/>
            <person name="Yamamoto Y."/>
            <person name="Aramaki H."/>
            <person name="Makino K."/>
            <person name="Suzuki M."/>
        </authorList>
    </citation>
    <scope>NUCLEOTIDE SEQUENCE [LARGE SCALE GENOMIC DNA]</scope>
    <source>
        <strain evidence="8">ATCC 51530 / DSM 4299 / JCM 9571 / NBRC 15438 / GSS1</strain>
    </source>
</reference>
<dbReference type="GO" id="GO:0046872">
    <property type="term" value="F:metal ion binding"/>
    <property type="evidence" value="ECO:0007669"/>
    <property type="project" value="UniProtKB-KW"/>
</dbReference>
<dbReference type="SMART" id="SM00863">
    <property type="entry name" value="tRNA_SAD"/>
    <property type="match status" value="1"/>
</dbReference>
<dbReference type="PROSITE" id="PS50860">
    <property type="entry name" value="AA_TRNA_LIGASE_II_ALA"/>
    <property type="match status" value="1"/>
</dbReference>
<name>Q97CA2_THEVO</name>
<evidence type="ECO:0000256" key="5">
    <source>
        <dbReference type="ARBA" id="ARBA00022833"/>
    </source>
</evidence>
<dbReference type="SUPFAM" id="SSF55186">
    <property type="entry name" value="ThrRS/AlaRS common domain"/>
    <property type="match status" value="1"/>
</dbReference>
<dbReference type="HOGENOM" id="CLU_004485_3_2_2"/>
<feature type="domain" description="Alanyl-transfer RNA synthetases family profile" evidence="6">
    <location>
        <begin position="1"/>
        <end position="236"/>
    </location>
</feature>
<reference evidence="7 8" key="1">
    <citation type="journal article" date="1999" name="Proc. Jpn. Acad.">
        <title>Determination of the complete genomic DNA sequence of Thermoplasma volvanium GSS1.</title>
        <authorList>
            <person name="Kawashima T."/>
            <person name="Yamamoto Y."/>
            <person name="Aramaki H."/>
            <person name="Nunoshiba T."/>
            <person name="Kawamoto T."/>
            <person name="Watanabe K."/>
            <person name="Yamazaki M."/>
            <person name="Kanehori K."/>
            <person name="Amano N."/>
            <person name="Ohya Y."/>
            <person name="Makino K."/>
            <person name="Suzuki M."/>
        </authorList>
    </citation>
    <scope>NUCLEOTIDE SEQUENCE [LARGE SCALE GENOMIC DNA]</scope>
    <source>
        <strain evidence="8">ATCC 51530 / DSM 4299 / JCM 9571 / NBRC 15438 / GSS1</strain>
    </source>
</reference>
<dbReference type="EMBL" id="BA000011">
    <property type="protein sequence ID" value="BAB59343.1"/>
    <property type="molecule type" value="Genomic_DNA"/>
</dbReference>
<dbReference type="GO" id="GO:0005737">
    <property type="term" value="C:cytoplasm"/>
    <property type="evidence" value="ECO:0007669"/>
    <property type="project" value="UniProtKB-SubCell"/>
</dbReference>
<dbReference type="PANTHER" id="PTHR43462:SF1">
    <property type="entry name" value="ALANYL-TRNA EDITING PROTEIN AARSD1"/>
    <property type="match status" value="1"/>
</dbReference>
<dbReference type="Gene3D" id="3.30.980.10">
    <property type="entry name" value="Threonyl-trna Synthetase, Chain A, domain 2"/>
    <property type="match status" value="1"/>
</dbReference>
<dbReference type="eggNOG" id="arCOG01254">
    <property type="taxonomic scope" value="Archaea"/>
</dbReference>
<evidence type="ECO:0000256" key="2">
    <source>
        <dbReference type="ARBA" id="ARBA00004496"/>
    </source>
</evidence>
<dbReference type="Proteomes" id="UP000001017">
    <property type="component" value="Chromosome"/>
</dbReference>
<evidence type="ECO:0000256" key="4">
    <source>
        <dbReference type="ARBA" id="ARBA00022723"/>
    </source>
</evidence>
<keyword evidence="4" id="KW-0479">Metal-binding</keyword>
<comment type="cofactor">
    <cofactor evidence="1">
        <name>Zn(2+)</name>
        <dbReference type="ChEBI" id="CHEBI:29105"/>
    </cofactor>
</comment>
<gene>
    <name evidence="7" type="ORF">TVG0206628</name>
</gene>
<accession>Q97CA2</accession>
<evidence type="ECO:0000259" key="6">
    <source>
        <dbReference type="PROSITE" id="PS50860"/>
    </source>
</evidence>
<dbReference type="InterPro" id="IPR009000">
    <property type="entry name" value="Transl_B-barrel_sf"/>
</dbReference>
<dbReference type="PaxDb" id="273116-14324415"/>
<dbReference type="STRING" id="273116.gene:9380971"/>
<dbReference type="Gene3D" id="2.40.30.130">
    <property type="match status" value="1"/>
</dbReference>
<evidence type="ECO:0000256" key="1">
    <source>
        <dbReference type="ARBA" id="ARBA00001947"/>
    </source>
</evidence>
<dbReference type="InterPro" id="IPR018163">
    <property type="entry name" value="Thr/Ala-tRNA-synth_IIc_edit"/>
</dbReference>
<dbReference type="SUPFAM" id="SSF50447">
    <property type="entry name" value="Translation proteins"/>
    <property type="match status" value="1"/>
</dbReference>
<dbReference type="KEGG" id="tvo:TVG0206628"/>
<dbReference type="PhylomeDB" id="Q97CA2"/>
<dbReference type="RefSeq" id="WP_010916457.1">
    <property type="nucleotide sequence ID" value="NC_002689.2"/>
</dbReference>
<sequence>MTEKLYYADSYIKEFDGNVIEVKENRLILDRTAFYPTGGGQPNDTGVIFCCGKEYRVNDVTKDGDEVIHVVDDSTGLSAGAKVHGTIDWDRRYAHMRYHTAIHVIDGVVNVMHGSEALLTGGQIYEDRARIDMNIENFTKEFVDKIIEESNSFMKEGHRVYPDILTKEEAIKRPNLARTEPGRKLIETLPEVRIIVIEGLDEQSDGGTHVSNTKEVGTIFVRKIENKGKRNKRIEFQLIPPD</sequence>
<dbReference type="InterPro" id="IPR051335">
    <property type="entry name" value="Alanyl-tRNA_Editing_Enzymes"/>
</dbReference>
<dbReference type="GO" id="GO:0002161">
    <property type="term" value="F:aminoacyl-tRNA deacylase activity"/>
    <property type="evidence" value="ECO:0007669"/>
    <property type="project" value="UniProtKB-ARBA"/>
</dbReference>
<dbReference type="GO" id="GO:0004813">
    <property type="term" value="F:alanine-tRNA ligase activity"/>
    <property type="evidence" value="ECO:0007669"/>
    <property type="project" value="InterPro"/>
</dbReference>
<keyword evidence="8" id="KW-1185">Reference proteome</keyword>
<evidence type="ECO:0000256" key="3">
    <source>
        <dbReference type="ARBA" id="ARBA00022490"/>
    </source>
</evidence>
<dbReference type="GeneID" id="1440717"/>
<dbReference type="FunFam" id="2.40.30.130:FF:000010">
    <property type="entry name" value="Alanine--tRNA ligase"/>
    <property type="match status" value="1"/>
</dbReference>
<dbReference type="PANTHER" id="PTHR43462">
    <property type="entry name" value="ALANYL-TRNA EDITING PROTEIN"/>
    <property type="match status" value="1"/>
</dbReference>
<dbReference type="AlphaFoldDB" id="Q97CA2"/>
<dbReference type="InterPro" id="IPR018165">
    <property type="entry name" value="Ala-tRNA-synth_IIc_core"/>
</dbReference>
<dbReference type="OrthoDB" id="11392at2157"/>
<dbReference type="GO" id="GO:0006419">
    <property type="term" value="P:alanyl-tRNA aminoacylation"/>
    <property type="evidence" value="ECO:0007669"/>
    <property type="project" value="InterPro"/>
</dbReference>
<dbReference type="Pfam" id="PF01411">
    <property type="entry name" value="tRNA-synt_2c"/>
    <property type="match status" value="1"/>
</dbReference>
<organism evidence="7 8">
    <name type="scientific">Thermoplasma volcanium (strain ATCC 51530 / DSM 4299 / JCM 9571 / NBRC 15438 / GSS1)</name>
    <dbReference type="NCBI Taxonomy" id="273116"/>
    <lineage>
        <taxon>Archaea</taxon>
        <taxon>Methanobacteriati</taxon>
        <taxon>Thermoplasmatota</taxon>
        <taxon>Thermoplasmata</taxon>
        <taxon>Thermoplasmatales</taxon>
        <taxon>Thermoplasmataceae</taxon>
        <taxon>Thermoplasma</taxon>
    </lineage>
</organism>
<keyword evidence="3" id="KW-0963">Cytoplasm</keyword>
<protein>
    <recommendedName>
        <fullName evidence="6">Alanyl-transfer RNA synthetases family profile domain-containing protein</fullName>
    </recommendedName>
</protein>
<evidence type="ECO:0000313" key="8">
    <source>
        <dbReference type="Proteomes" id="UP000001017"/>
    </source>
</evidence>
<dbReference type="NCBIfam" id="NF040865">
    <property type="entry name" value="a_tRNA_ed_AlaXM"/>
    <property type="match status" value="1"/>
</dbReference>
<dbReference type="GO" id="GO:0003676">
    <property type="term" value="F:nucleic acid binding"/>
    <property type="evidence" value="ECO:0007669"/>
    <property type="project" value="InterPro"/>
</dbReference>
<proteinExistence type="predicted"/>
<dbReference type="InterPro" id="IPR012947">
    <property type="entry name" value="tRNA_SAD"/>
</dbReference>
<dbReference type="InterPro" id="IPR053424">
    <property type="entry name" value="Alanyl-tRNA_Edit-Domain"/>
</dbReference>
<evidence type="ECO:0000313" key="7">
    <source>
        <dbReference type="EMBL" id="BAB59343.1"/>
    </source>
</evidence>
<dbReference type="Pfam" id="PF07973">
    <property type="entry name" value="tRNA_SAD"/>
    <property type="match status" value="1"/>
</dbReference>